<dbReference type="InterPro" id="IPR024047">
    <property type="entry name" value="MM3350-like_sf"/>
</dbReference>
<dbReference type="InterPro" id="IPR012912">
    <property type="entry name" value="Plasmid_pRiA4b_Orf3-like"/>
</dbReference>
<evidence type="ECO:0000259" key="1">
    <source>
        <dbReference type="Pfam" id="PF07929"/>
    </source>
</evidence>
<keyword evidence="3" id="KW-1185">Reference proteome</keyword>
<name>A0ABV4DXK2_9CLOT</name>
<protein>
    <recommendedName>
        <fullName evidence="1">Plasmid pRiA4b Orf3-like domain-containing protein</fullName>
    </recommendedName>
</protein>
<dbReference type="SUPFAM" id="SSF159941">
    <property type="entry name" value="MM3350-like"/>
    <property type="match status" value="1"/>
</dbReference>
<gene>
    <name evidence="2" type="ORF">AB8S09_09255</name>
</gene>
<feature type="domain" description="Plasmid pRiA4b Orf3-like" evidence="1">
    <location>
        <begin position="2"/>
        <end position="39"/>
    </location>
</feature>
<evidence type="ECO:0000313" key="2">
    <source>
        <dbReference type="EMBL" id="MEY8763823.1"/>
    </source>
</evidence>
<dbReference type="Gene3D" id="3.10.290.30">
    <property type="entry name" value="MM3350-like"/>
    <property type="match status" value="1"/>
</dbReference>
<evidence type="ECO:0000313" key="3">
    <source>
        <dbReference type="Proteomes" id="UP001565220"/>
    </source>
</evidence>
<organism evidence="2 3">
    <name type="scientific">Clostridium lapidicellarium</name>
    <dbReference type="NCBI Taxonomy" id="3240931"/>
    <lineage>
        <taxon>Bacteria</taxon>
        <taxon>Bacillati</taxon>
        <taxon>Bacillota</taxon>
        <taxon>Clostridia</taxon>
        <taxon>Eubacteriales</taxon>
        <taxon>Clostridiaceae</taxon>
        <taxon>Clostridium</taxon>
    </lineage>
</organism>
<dbReference type="Proteomes" id="UP001565220">
    <property type="component" value="Unassembled WGS sequence"/>
</dbReference>
<dbReference type="Pfam" id="PF07929">
    <property type="entry name" value="PRiA4_ORF3"/>
    <property type="match status" value="1"/>
</dbReference>
<dbReference type="RefSeq" id="WP_369868998.1">
    <property type="nucleotide sequence ID" value="NZ_JBGFFE010000012.1"/>
</dbReference>
<sequence>MGDNWKHEIQLINVIDEYDKESPYLLEASGQTLPEDVGGGMLHIIPKYSKAAVIKVFLGVFSY</sequence>
<proteinExistence type="predicted"/>
<dbReference type="EMBL" id="JBGFFE010000012">
    <property type="protein sequence ID" value="MEY8763823.1"/>
    <property type="molecule type" value="Genomic_DNA"/>
</dbReference>
<reference evidence="2 3" key="1">
    <citation type="submission" date="2024-08" db="EMBL/GenBank/DDBJ databases">
        <title>Clostridium lapicellarii sp. nov., and Clostridium renhuaiense sp. nov., two species isolated from the mud in a fermentation cellar used for producing sauce-flavour Chinese liquors.</title>
        <authorList>
            <person name="Yang F."/>
            <person name="Wang H."/>
            <person name="Chen L.Q."/>
            <person name="Zhou N."/>
            <person name="Lu J.J."/>
            <person name="Pu X.X."/>
            <person name="Wan B."/>
            <person name="Wang L."/>
            <person name="Liu S.J."/>
        </authorList>
    </citation>
    <scope>NUCLEOTIDE SEQUENCE [LARGE SCALE GENOMIC DNA]</scope>
    <source>
        <strain evidence="2 3">MT-113</strain>
    </source>
</reference>
<comment type="caution">
    <text evidence="2">The sequence shown here is derived from an EMBL/GenBank/DDBJ whole genome shotgun (WGS) entry which is preliminary data.</text>
</comment>
<accession>A0ABV4DXK2</accession>